<organism evidence="1 2">
    <name type="scientific">Trematosphaeria pertusa</name>
    <dbReference type="NCBI Taxonomy" id="390896"/>
    <lineage>
        <taxon>Eukaryota</taxon>
        <taxon>Fungi</taxon>
        <taxon>Dikarya</taxon>
        <taxon>Ascomycota</taxon>
        <taxon>Pezizomycotina</taxon>
        <taxon>Dothideomycetes</taxon>
        <taxon>Pleosporomycetidae</taxon>
        <taxon>Pleosporales</taxon>
        <taxon>Massarineae</taxon>
        <taxon>Trematosphaeriaceae</taxon>
        <taxon>Trematosphaeria</taxon>
    </lineage>
</organism>
<keyword evidence="2" id="KW-1185">Reference proteome</keyword>
<dbReference type="GeneID" id="54581763"/>
<dbReference type="RefSeq" id="XP_033687166.1">
    <property type="nucleotide sequence ID" value="XM_033828433.1"/>
</dbReference>
<name>A0A6A6IQU5_9PLEO</name>
<sequence>MAQAFRRSTKPMVHFKTVSHCKRGCLFPAYLSGQIALSLGALTYLSLNSRGRTSGHHGNDSK</sequence>
<accession>A0A6A6IQU5</accession>
<evidence type="ECO:0000313" key="2">
    <source>
        <dbReference type="Proteomes" id="UP000800094"/>
    </source>
</evidence>
<reference evidence="1" key="1">
    <citation type="journal article" date="2020" name="Stud. Mycol.">
        <title>101 Dothideomycetes genomes: a test case for predicting lifestyles and emergence of pathogens.</title>
        <authorList>
            <person name="Haridas S."/>
            <person name="Albert R."/>
            <person name="Binder M."/>
            <person name="Bloem J."/>
            <person name="Labutti K."/>
            <person name="Salamov A."/>
            <person name="Andreopoulos B."/>
            <person name="Baker S."/>
            <person name="Barry K."/>
            <person name="Bills G."/>
            <person name="Bluhm B."/>
            <person name="Cannon C."/>
            <person name="Castanera R."/>
            <person name="Culley D."/>
            <person name="Daum C."/>
            <person name="Ezra D."/>
            <person name="Gonzalez J."/>
            <person name="Henrissat B."/>
            <person name="Kuo A."/>
            <person name="Liang C."/>
            <person name="Lipzen A."/>
            <person name="Lutzoni F."/>
            <person name="Magnuson J."/>
            <person name="Mondo S."/>
            <person name="Nolan M."/>
            <person name="Ohm R."/>
            <person name="Pangilinan J."/>
            <person name="Park H.-J."/>
            <person name="Ramirez L."/>
            <person name="Alfaro M."/>
            <person name="Sun H."/>
            <person name="Tritt A."/>
            <person name="Yoshinaga Y."/>
            <person name="Zwiers L.-H."/>
            <person name="Turgeon B."/>
            <person name="Goodwin S."/>
            <person name="Spatafora J."/>
            <person name="Crous P."/>
            <person name="Grigoriev I."/>
        </authorList>
    </citation>
    <scope>NUCLEOTIDE SEQUENCE</scope>
    <source>
        <strain evidence="1">CBS 122368</strain>
    </source>
</reference>
<gene>
    <name evidence="1" type="ORF">BU26DRAFT_516852</name>
</gene>
<dbReference type="Proteomes" id="UP000800094">
    <property type="component" value="Unassembled WGS sequence"/>
</dbReference>
<evidence type="ECO:0000313" key="1">
    <source>
        <dbReference type="EMBL" id="KAF2252162.1"/>
    </source>
</evidence>
<dbReference type="AlphaFoldDB" id="A0A6A6IQU5"/>
<protein>
    <submittedName>
        <fullName evidence="1">Uncharacterized protein</fullName>
    </submittedName>
</protein>
<dbReference type="EMBL" id="ML987192">
    <property type="protein sequence ID" value="KAF2252162.1"/>
    <property type="molecule type" value="Genomic_DNA"/>
</dbReference>
<proteinExistence type="predicted"/>